<proteinExistence type="predicted"/>
<dbReference type="AlphaFoldDB" id="A0A9D2ILG1"/>
<feature type="transmembrane region" description="Helical" evidence="1">
    <location>
        <begin position="54"/>
        <end position="71"/>
    </location>
</feature>
<dbReference type="InterPro" id="IPR007401">
    <property type="entry name" value="DUF454"/>
</dbReference>
<reference evidence="3" key="1">
    <citation type="journal article" date="2021" name="PeerJ">
        <title>Extensive microbial diversity within the chicken gut microbiome revealed by metagenomics and culture.</title>
        <authorList>
            <person name="Gilroy R."/>
            <person name="Ravi A."/>
            <person name="Getino M."/>
            <person name="Pursley I."/>
            <person name="Horton D.L."/>
            <person name="Alikhan N.F."/>
            <person name="Baker D."/>
            <person name="Gharbi K."/>
            <person name="Hall N."/>
            <person name="Watson M."/>
            <person name="Adriaenssens E.M."/>
            <person name="Foster-Nyarko E."/>
            <person name="Jarju S."/>
            <person name="Secka A."/>
            <person name="Antonio M."/>
            <person name="Oren A."/>
            <person name="Chaudhuri R.R."/>
            <person name="La Ragione R."/>
            <person name="Hildebrand F."/>
            <person name="Pallen M.J."/>
        </authorList>
    </citation>
    <scope>NUCLEOTIDE SEQUENCE</scope>
    <source>
        <strain evidence="3">ChiHjej11B10-19426</strain>
    </source>
</reference>
<dbReference type="GO" id="GO:0016747">
    <property type="term" value="F:acyltransferase activity, transferring groups other than amino-acyl groups"/>
    <property type="evidence" value="ECO:0007669"/>
    <property type="project" value="InterPro"/>
</dbReference>
<keyword evidence="1" id="KW-1133">Transmembrane helix</keyword>
<dbReference type="SUPFAM" id="SSF55729">
    <property type="entry name" value="Acyl-CoA N-acyltransferases (Nat)"/>
    <property type="match status" value="1"/>
</dbReference>
<dbReference type="PROSITE" id="PS51186">
    <property type="entry name" value="GNAT"/>
    <property type="match status" value="1"/>
</dbReference>
<dbReference type="CDD" id="cd04301">
    <property type="entry name" value="NAT_SF"/>
    <property type="match status" value="1"/>
</dbReference>
<dbReference type="GO" id="GO:0005886">
    <property type="term" value="C:plasma membrane"/>
    <property type="evidence" value="ECO:0007669"/>
    <property type="project" value="TreeGrafter"/>
</dbReference>
<gene>
    <name evidence="3" type="ORF">H9816_01280</name>
</gene>
<dbReference type="PANTHER" id="PTHR35813:SF1">
    <property type="entry name" value="INNER MEMBRANE PROTEIN YBAN"/>
    <property type="match status" value="1"/>
</dbReference>
<dbReference type="PANTHER" id="PTHR35813">
    <property type="entry name" value="INNER MEMBRANE PROTEIN YBAN"/>
    <property type="match status" value="1"/>
</dbReference>
<evidence type="ECO:0000259" key="2">
    <source>
        <dbReference type="PROSITE" id="PS51186"/>
    </source>
</evidence>
<feature type="transmembrane region" description="Helical" evidence="1">
    <location>
        <begin position="83"/>
        <end position="100"/>
    </location>
</feature>
<protein>
    <submittedName>
        <fullName evidence="3">GNAT family N-acetyltransferase</fullName>
        <ecNumber evidence="3">2.3.1.-</ecNumber>
    </submittedName>
</protein>
<feature type="transmembrane region" description="Helical" evidence="1">
    <location>
        <begin position="12"/>
        <end position="34"/>
    </location>
</feature>
<reference evidence="3" key="2">
    <citation type="submission" date="2021-04" db="EMBL/GenBank/DDBJ databases">
        <authorList>
            <person name="Gilroy R."/>
        </authorList>
    </citation>
    <scope>NUCLEOTIDE SEQUENCE</scope>
    <source>
        <strain evidence="3">ChiHjej11B10-19426</strain>
    </source>
</reference>
<keyword evidence="3" id="KW-0808">Transferase</keyword>
<organism evidence="3 4">
    <name type="scientific">Candidatus Tidjanibacter faecipullorum</name>
    <dbReference type="NCBI Taxonomy" id="2838766"/>
    <lineage>
        <taxon>Bacteria</taxon>
        <taxon>Pseudomonadati</taxon>
        <taxon>Bacteroidota</taxon>
        <taxon>Bacteroidia</taxon>
        <taxon>Bacteroidales</taxon>
        <taxon>Rikenellaceae</taxon>
        <taxon>Tidjanibacter</taxon>
    </lineage>
</organism>
<evidence type="ECO:0000313" key="4">
    <source>
        <dbReference type="Proteomes" id="UP000824014"/>
    </source>
</evidence>
<name>A0A9D2ILG1_9BACT</name>
<dbReference type="InterPro" id="IPR016181">
    <property type="entry name" value="Acyl_CoA_acyltransferase"/>
</dbReference>
<dbReference type="EMBL" id="DXCC01000004">
    <property type="protein sequence ID" value="HIZ14537.1"/>
    <property type="molecule type" value="Genomic_DNA"/>
</dbReference>
<feature type="domain" description="N-acetyltransferase" evidence="2">
    <location>
        <begin position="122"/>
        <end position="272"/>
    </location>
</feature>
<feature type="transmembrane region" description="Helical" evidence="1">
    <location>
        <begin position="106"/>
        <end position="124"/>
    </location>
</feature>
<comment type="caution">
    <text evidence="3">The sequence shown here is derived from an EMBL/GenBank/DDBJ whole genome shotgun (WGS) entry which is preliminary data.</text>
</comment>
<dbReference type="EC" id="2.3.1.-" evidence="3"/>
<evidence type="ECO:0000256" key="1">
    <source>
        <dbReference type="SAM" id="Phobius"/>
    </source>
</evidence>
<accession>A0A9D2ILG1</accession>
<keyword evidence="1" id="KW-0472">Membrane</keyword>
<dbReference type="InterPro" id="IPR000182">
    <property type="entry name" value="GNAT_dom"/>
</dbReference>
<sequence length="273" mass="30766">MEKIAYFVFMKIVYTVLGSLTLALGILGIFLPLLPTTPFLLLSAWCYCRSSDRLYGWLMGHHVLGGYIRNYRDKRAITPAGKAVSLALLWITLCYCIFAVTDRLWLQLLLGAVLIGVTLHILSFRTLRRSENLHILPTDTPARKARRDALLARLRKEQSLPPDFVPAADHDSFLLRAEGKDVGCAFFRRQPEGRLAVEGIFLRREARGRGYARETFAFAEYLCKRHGLHTLCATIDGRNGRGVAVYAKSGFLITATLTDGNTTRYVMERTVQP</sequence>
<keyword evidence="3" id="KW-0012">Acyltransferase</keyword>
<dbReference type="Pfam" id="PF00583">
    <property type="entry name" value="Acetyltransf_1"/>
    <property type="match status" value="1"/>
</dbReference>
<evidence type="ECO:0000313" key="3">
    <source>
        <dbReference type="EMBL" id="HIZ14537.1"/>
    </source>
</evidence>
<dbReference type="Proteomes" id="UP000824014">
    <property type="component" value="Unassembled WGS sequence"/>
</dbReference>
<dbReference type="Gene3D" id="3.40.630.30">
    <property type="match status" value="1"/>
</dbReference>
<dbReference type="Pfam" id="PF04304">
    <property type="entry name" value="DUF454"/>
    <property type="match status" value="1"/>
</dbReference>
<keyword evidence="1" id="KW-0812">Transmembrane</keyword>